<dbReference type="OrthoDB" id="3473305at2759"/>
<organism evidence="2 3">
    <name type="scientific">Tothia fuscella</name>
    <dbReference type="NCBI Taxonomy" id="1048955"/>
    <lineage>
        <taxon>Eukaryota</taxon>
        <taxon>Fungi</taxon>
        <taxon>Dikarya</taxon>
        <taxon>Ascomycota</taxon>
        <taxon>Pezizomycotina</taxon>
        <taxon>Dothideomycetes</taxon>
        <taxon>Pleosporomycetidae</taxon>
        <taxon>Venturiales</taxon>
        <taxon>Cylindrosympodiaceae</taxon>
        <taxon>Tothia</taxon>
    </lineage>
</organism>
<dbReference type="PANTHER" id="PTHR35910:SF6">
    <property type="entry name" value="2EXR DOMAIN-CONTAINING PROTEIN"/>
    <property type="match status" value="1"/>
</dbReference>
<sequence>MKFVVVFHPPLLCKLYYYCPIEYSKYNTTKIDGHSSRLEDGATPPIFTCFADFPFDIRACIWESVAFLPRDLDLLAQRLGTIARSSKPPHDFTLFRYVTTQPPPAILHVNKESRDIGLKYYSLEFGSSYEIPAHHGLRAESPAKTCVNFRSDRIYLTGKFDEHSFPWVFNPGPTAQIDPRIIQFPLRIAMNIATSYVTFQEDEDNIIAACSPYEEVLLYYLDYDDVLLLPDPGDRACLEFLPIDISTKGNRGLCFELHTRLQALRAEAENSEMHCFKEAVSKIQWMALVVKGQKLGLQ</sequence>
<protein>
    <recommendedName>
        <fullName evidence="1">2EXR domain-containing protein</fullName>
    </recommendedName>
</protein>
<gene>
    <name evidence="2" type="ORF">EJ08DRAFT_708815</name>
</gene>
<comment type="caution">
    <text evidence="2">The sequence shown here is derived from an EMBL/GenBank/DDBJ whole genome shotgun (WGS) entry which is preliminary data.</text>
</comment>
<keyword evidence="3" id="KW-1185">Reference proteome</keyword>
<dbReference type="AlphaFoldDB" id="A0A9P4NE05"/>
<reference evidence="2" key="1">
    <citation type="journal article" date="2020" name="Stud. Mycol.">
        <title>101 Dothideomycetes genomes: a test case for predicting lifestyles and emergence of pathogens.</title>
        <authorList>
            <person name="Haridas S."/>
            <person name="Albert R."/>
            <person name="Binder M."/>
            <person name="Bloem J."/>
            <person name="Labutti K."/>
            <person name="Salamov A."/>
            <person name="Andreopoulos B."/>
            <person name="Baker S."/>
            <person name="Barry K."/>
            <person name="Bills G."/>
            <person name="Bluhm B."/>
            <person name="Cannon C."/>
            <person name="Castanera R."/>
            <person name="Culley D."/>
            <person name="Daum C."/>
            <person name="Ezra D."/>
            <person name="Gonzalez J."/>
            <person name="Henrissat B."/>
            <person name="Kuo A."/>
            <person name="Liang C."/>
            <person name="Lipzen A."/>
            <person name="Lutzoni F."/>
            <person name="Magnuson J."/>
            <person name="Mondo S."/>
            <person name="Nolan M."/>
            <person name="Ohm R."/>
            <person name="Pangilinan J."/>
            <person name="Park H.-J."/>
            <person name="Ramirez L."/>
            <person name="Alfaro M."/>
            <person name="Sun H."/>
            <person name="Tritt A."/>
            <person name="Yoshinaga Y."/>
            <person name="Zwiers L.-H."/>
            <person name="Turgeon B."/>
            <person name="Goodwin S."/>
            <person name="Spatafora J."/>
            <person name="Crous P."/>
            <person name="Grigoriev I."/>
        </authorList>
    </citation>
    <scope>NUCLEOTIDE SEQUENCE</scope>
    <source>
        <strain evidence="2">CBS 130266</strain>
    </source>
</reference>
<accession>A0A9P4NE05</accession>
<dbReference type="InterPro" id="IPR045518">
    <property type="entry name" value="2EXR"/>
</dbReference>
<evidence type="ECO:0000313" key="2">
    <source>
        <dbReference type="EMBL" id="KAF2416549.1"/>
    </source>
</evidence>
<dbReference type="EMBL" id="MU007155">
    <property type="protein sequence ID" value="KAF2416549.1"/>
    <property type="molecule type" value="Genomic_DNA"/>
</dbReference>
<evidence type="ECO:0000259" key="1">
    <source>
        <dbReference type="Pfam" id="PF20150"/>
    </source>
</evidence>
<proteinExistence type="predicted"/>
<name>A0A9P4NE05_9PEZI</name>
<evidence type="ECO:0000313" key="3">
    <source>
        <dbReference type="Proteomes" id="UP000800235"/>
    </source>
</evidence>
<dbReference type="PANTHER" id="PTHR35910">
    <property type="entry name" value="2EXR DOMAIN-CONTAINING PROTEIN"/>
    <property type="match status" value="1"/>
</dbReference>
<dbReference type="Pfam" id="PF20150">
    <property type="entry name" value="2EXR"/>
    <property type="match status" value="1"/>
</dbReference>
<dbReference type="Proteomes" id="UP000800235">
    <property type="component" value="Unassembled WGS sequence"/>
</dbReference>
<feature type="domain" description="2EXR" evidence="1">
    <location>
        <begin position="47"/>
        <end position="154"/>
    </location>
</feature>